<keyword evidence="1" id="KW-0004">4Fe-4S</keyword>
<evidence type="ECO:0000256" key="3">
    <source>
        <dbReference type="ARBA" id="ARBA00023002"/>
    </source>
</evidence>
<evidence type="ECO:0000256" key="4">
    <source>
        <dbReference type="ARBA" id="ARBA00023004"/>
    </source>
</evidence>
<dbReference type="SUPFAM" id="SSF51971">
    <property type="entry name" value="Nucleotide-binding domain"/>
    <property type="match status" value="1"/>
</dbReference>
<reference evidence="7" key="2">
    <citation type="journal article" date="2021" name="PeerJ">
        <title>Extensive microbial diversity within the chicken gut microbiome revealed by metagenomics and culture.</title>
        <authorList>
            <person name="Gilroy R."/>
            <person name="Ravi A."/>
            <person name="Getino M."/>
            <person name="Pursley I."/>
            <person name="Horton D.L."/>
            <person name="Alikhan N.F."/>
            <person name="Baker D."/>
            <person name="Gharbi K."/>
            <person name="Hall N."/>
            <person name="Watson M."/>
            <person name="Adriaenssens E.M."/>
            <person name="Foster-Nyarko E."/>
            <person name="Jarju S."/>
            <person name="Secka A."/>
            <person name="Antonio M."/>
            <person name="Oren A."/>
            <person name="Chaudhuri R.R."/>
            <person name="La Ragione R."/>
            <person name="Hildebrand F."/>
            <person name="Pallen M.J."/>
        </authorList>
    </citation>
    <scope>NUCLEOTIDE SEQUENCE</scope>
    <source>
        <strain evidence="7">1383</strain>
    </source>
</reference>
<evidence type="ECO:0000256" key="5">
    <source>
        <dbReference type="ARBA" id="ARBA00023014"/>
    </source>
</evidence>
<dbReference type="Pfam" id="PF07992">
    <property type="entry name" value="Pyr_redox_2"/>
    <property type="match status" value="1"/>
</dbReference>
<gene>
    <name evidence="7" type="ORF">IAC44_00250</name>
</gene>
<name>A0A9D1KTD3_9FLAO</name>
<evidence type="ECO:0000256" key="2">
    <source>
        <dbReference type="ARBA" id="ARBA00022723"/>
    </source>
</evidence>
<dbReference type="InterPro" id="IPR039650">
    <property type="entry name" value="HdrA-like"/>
</dbReference>
<organism evidence="7 8">
    <name type="scientific">Candidatus Merdimorpha stercoravium</name>
    <dbReference type="NCBI Taxonomy" id="2840863"/>
    <lineage>
        <taxon>Bacteria</taxon>
        <taxon>Pseudomonadati</taxon>
        <taxon>Bacteroidota</taxon>
        <taxon>Flavobacteriia</taxon>
        <taxon>Flavobacteriales</taxon>
        <taxon>Candidatus Merdimorpha</taxon>
    </lineage>
</organism>
<evidence type="ECO:0000313" key="7">
    <source>
        <dbReference type="EMBL" id="HIT97249.1"/>
    </source>
</evidence>
<accession>A0A9D1KTD3</accession>
<keyword evidence="2" id="KW-0479">Metal-binding</keyword>
<dbReference type="PANTHER" id="PTHR43498:SF1">
    <property type="entry name" value="COB--COM HETERODISULFIDE REDUCTASE IRON-SULFUR SUBUNIT A"/>
    <property type="match status" value="1"/>
</dbReference>
<dbReference type="GO" id="GO:0046872">
    <property type="term" value="F:metal ion binding"/>
    <property type="evidence" value="ECO:0007669"/>
    <property type="project" value="UniProtKB-KW"/>
</dbReference>
<feature type="domain" description="FAD/NAD(P)-binding" evidence="6">
    <location>
        <begin position="3"/>
        <end position="324"/>
    </location>
</feature>
<evidence type="ECO:0000259" key="6">
    <source>
        <dbReference type="Pfam" id="PF07992"/>
    </source>
</evidence>
<dbReference type="Gene3D" id="3.50.50.60">
    <property type="entry name" value="FAD/NAD(P)-binding domain"/>
    <property type="match status" value="3"/>
</dbReference>
<reference evidence="7" key="1">
    <citation type="submission" date="2020-10" db="EMBL/GenBank/DDBJ databases">
        <authorList>
            <person name="Gilroy R."/>
        </authorList>
    </citation>
    <scope>NUCLEOTIDE SEQUENCE</scope>
    <source>
        <strain evidence="7">1383</strain>
    </source>
</reference>
<protein>
    <submittedName>
        <fullName evidence="7">CoB--CoM heterodisulfide reductase iron-sulfur subunit A family protein</fullName>
    </submittedName>
</protein>
<evidence type="ECO:0000313" key="8">
    <source>
        <dbReference type="Proteomes" id="UP000824161"/>
    </source>
</evidence>
<keyword evidence="4" id="KW-0408">Iron</keyword>
<dbReference type="PANTHER" id="PTHR43498">
    <property type="entry name" value="FERREDOXIN:COB-COM HETERODISULFIDE REDUCTASE SUBUNIT A"/>
    <property type="match status" value="1"/>
</dbReference>
<dbReference type="PRINTS" id="PR00469">
    <property type="entry name" value="PNDRDTASEII"/>
</dbReference>
<proteinExistence type="predicted"/>
<dbReference type="InterPro" id="IPR023753">
    <property type="entry name" value="FAD/NAD-binding_dom"/>
</dbReference>
<keyword evidence="5" id="KW-0411">Iron-sulfur</keyword>
<dbReference type="PRINTS" id="PR00368">
    <property type="entry name" value="FADPNR"/>
</dbReference>
<dbReference type="GO" id="GO:0016491">
    <property type="term" value="F:oxidoreductase activity"/>
    <property type="evidence" value="ECO:0007669"/>
    <property type="project" value="UniProtKB-KW"/>
</dbReference>
<keyword evidence="3" id="KW-0560">Oxidoreductase</keyword>
<evidence type="ECO:0000256" key="1">
    <source>
        <dbReference type="ARBA" id="ARBA00022485"/>
    </source>
</evidence>
<sequence length="341" mass="36879">MENVIVIGGGVAGMTAAASLARKGYGVHLIEKKNELGGNVAAWDRLFPEGRHAADVLRHLRDGVAGVEVRTGVSILQMDRGAGEFSVRLSDGTTVHGGAVVVASGFSLFDAHLKEEYGYGIYDNVYTSADLEAMFSAGKVLTRAGKVPRRVGFVHCVGSRDEKIGNRYCSKVCCATAVKQASEIKQLYPEAEAFCFYMDLRMYDLHFEDMYFNAQTLYGVRFVRGRLCEAAEDMEKRVVLKVEDTLADKTLHLSVDMLVLMAGMTAPSDTERVASALGIKRGKDGFFQPEDVYTGRNVSSVPGVFLAGACTGPKSIPETVADALGAAQAVEDFIAAHRKEK</sequence>
<dbReference type="InterPro" id="IPR036188">
    <property type="entry name" value="FAD/NAD-bd_sf"/>
</dbReference>
<dbReference type="AlphaFoldDB" id="A0A9D1KTD3"/>
<dbReference type="Proteomes" id="UP000824161">
    <property type="component" value="Unassembled WGS sequence"/>
</dbReference>
<comment type="caution">
    <text evidence="7">The sequence shown here is derived from an EMBL/GenBank/DDBJ whole genome shotgun (WGS) entry which is preliminary data.</text>
</comment>
<dbReference type="EMBL" id="DVLY01000004">
    <property type="protein sequence ID" value="HIT97249.1"/>
    <property type="molecule type" value="Genomic_DNA"/>
</dbReference>
<dbReference type="GO" id="GO:0051539">
    <property type="term" value="F:4 iron, 4 sulfur cluster binding"/>
    <property type="evidence" value="ECO:0007669"/>
    <property type="project" value="UniProtKB-KW"/>
</dbReference>